<comment type="subcellular location">
    <subcellularLocation>
        <location evidence="1 12">Cell outer membrane</location>
        <topology evidence="1 12">Multi-pass membrane protein</topology>
    </subcellularLocation>
</comment>
<evidence type="ECO:0000256" key="6">
    <source>
        <dbReference type="ARBA" id="ARBA00022729"/>
    </source>
</evidence>
<evidence type="ECO:0000256" key="3">
    <source>
        <dbReference type="ARBA" id="ARBA00022452"/>
    </source>
</evidence>
<dbReference type="RefSeq" id="WP_168149193.1">
    <property type="nucleotide sequence ID" value="NZ_JAAVXB010000010.1"/>
</dbReference>
<organism evidence="15 16">
    <name type="scientific">Solimonas marina</name>
    <dbReference type="NCBI Taxonomy" id="2714601"/>
    <lineage>
        <taxon>Bacteria</taxon>
        <taxon>Pseudomonadati</taxon>
        <taxon>Pseudomonadota</taxon>
        <taxon>Gammaproteobacteria</taxon>
        <taxon>Nevskiales</taxon>
        <taxon>Nevskiaceae</taxon>
        <taxon>Solimonas</taxon>
    </lineage>
</organism>
<accession>A0A969WD83</accession>
<keyword evidence="16" id="KW-1185">Reference proteome</keyword>
<feature type="domain" description="Secretin/TonB short N-terminal" evidence="14">
    <location>
        <begin position="34"/>
        <end position="85"/>
    </location>
</feature>
<sequence length="822" mass="90693">MAPAFAQLDQQQNFEIAPQSLATALTAFSVATQIQVVTAAADLGGLRSAGVSGPASAATALSQLLQGTDLRYEVVGDDTVVIVSASAVTSEHLPESNSGATTAQLGPVEDVVIIGHGYTRASNTIRPAEIATKTPGTPVQVLLDDLPGVNSQTSDPFGLYEFGNSVRMRGFGSDQLGISLDGVPLETADAREGSPPERFLDIENLTSVRVAQGSSDVMMPSYHALGGSVRYQSAEPLGHWAARLSGTVGSNELNRIYGSLDTPAWWEGGPTALLSGSRTKAVQFDNPYADMDVDHVGIKLKQTFSDGSAVFSYLYGDRSDHDMQQYDADGHVSSRLDLTEHLSGDPERDALYYGYWTNSRTDQLFSVDLKLQPAPAWKLRLLPYYEHKRGWGYAGVAPSAATQQYDDATSESQGVPGRDDIEPYDGSGVTERRELLSGDRGGLTLRATRRWWRHTAQFGGWFERFNFSQARPLYNVADDGRVETEQAPIVSYYDRHFDTTVLQFFARDSSHWFDGRLTIDAAFKGLYVDRRFHGTPNIDAFYQQQELRLQRKDHDAFQPQLGLTYKLDAAHEVFANYAENFSAAPRNALGSVTYDAQLRPETSRNIDLGIRQVGERFNASASLYYIDYANRILELTRADPYQISTEVYRNVGSVRTYGAELASFWRPLSSLHFSGTLSFNRSTFRNNYTRYDEDAGADEVVTVKGKTLPDTPNLMATVTARYLKGPWSFDADAKYTGLRYGTAVNDEHVDAYTVVNVAGGYTIAPTWPSVEAVQLQLHVNNLFNKRYVGYISPAEFIDNDNHGTYFLGAPRALYFSVSADLR</sequence>
<evidence type="ECO:0000256" key="10">
    <source>
        <dbReference type="ARBA" id="ARBA00023136"/>
    </source>
</evidence>
<dbReference type="Proteomes" id="UP000653472">
    <property type="component" value="Unassembled WGS sequence"/>
</dbReference>
<evidence type="ECO:0000256" key="12">
    <source>
        <dbReference type="PROSITE-ProRule" id="PRU01360"/>
    </source>
</evidence>
<keyword evidence="5 12" id="KW-0812">Transmembrane</keyword>
<keyword evidence="8" id="KW-0406">Ion transport</keyword>
<dbReference type="PANTHER" id="PTHR32552">
    <property type="entry name" value="FERRICHROME IRON RECEPTOR-RELATED"/>
    <property type="match status" value="1"/>
</dbReference>
<keyword evidence="6" id="KW-0732">Signal</keyword>
<gene>
    <name evidence="15" type="ORF">G7Y82_16260</name>
</gene>
<dbReference type="InterPro" id="IPR012910">
    <property type="entry name" value="Plug_dom"/>
</dbReference>
<proteinExistence type="inferred from homology"/>
<dbReference type="PANTHER" id="PTHR32552:SF89">
    <property type="entry name" value="CATECHOLATE SIDEROPHORE RECEPTOR FIU"/>
    <property type="match status" value="1"/>
</dbReference>
<comment type="caution">
    <text evidence="15">The sequence shown here is derived from an EMBL/GenBank/DDBJ whole genome shotgun (WGS) entry which is preliminary data.</text>
</comment>
<evidence type="ECO:0000256" key="8">
    <source>
        <dbReference type="ARBA" id="ARBA00023065"/>
    </source>
</evidence>
<reference evidence="15" key="1">
    <citation type="submission" date="2020-03" db="EMBL/GenBank/DDBJ databases">
        <title>Solimonas marina sp. nov., isolated from deep seawater of the Pacific Ocean.</title>
        <authorList>
            <person name="Liu X."/>
            <person name="Lai Q."/>
            <person name="Sun F."/>
            <person name="Gai Y."/>
            <person name="Li G."/>
            <person name="Shao Z."/>
        </authorList>
    </citation>
    <scope>NUCLEOTIDE SEQUENCE</scope>
    <source>
        <strain evidence="15">C16B3</strain>
    </source>
</reference>
<dbReference type="GO" id="GO:0015344">
    <property type="term" value="F:siderophore uptake transmembrane transporter activity"/>
    <property type="evidence" value="ECO:0007669"/>
    <property type="project" value="TreeGrafter"/>
</dbReference>
<dbReference type="SUPFAM" id="SSF56935">
    <property type="entry name" value="Porins"/>
    <property type="match status" value="1"/>
</dbReference>
<dbReference type="GO" id="GO:0009279">
    <property type="term" value="C:cell outer membrane"/>
    <property type="evidence" value="ECO:0007669"/>
    <property type="project" value="UniProtKB-SubCell"/>
</dbReference>
<dbReference type="PROSITE" id="PS52016">
    <property type="entry name" value="TONB_DEPENDENT_REC_3"/>
    <property type="match status" value="1"/>
</dbReference>
<evidence type="ECO:0000256" key="4">
    <source>
        <dbReference type="ARBA" id="ARBA00022496"/>
    </source>
</evidence>
<evidence type="ECO:0000256" key="2">
    <source>
        <dbReference type="ARBA" id="ARBA00022448"/>
    </source>
</evidence>
<evidence type="ECO:0000256" key="1">
    <source>
        <dbReference type="ARBA" id="ARBA00004571"/>
    </source>
</evidence>
<dbReference type="Pfam" id="PF07660">
    <property type="entry name" value="STN"/>
    <property type="match status" value="1"/>
</dbReference>
<keyword evidence="7" id="KW-0408">Iron</keyword>
<keyword evidence="3 12" id="KW-1134">Transmembrane beta strand</keyword>
<keyword evidence="11 12" id="KW-0998">Cell outer membrane</keyword>
<name>A0A969WD83_9GAMM</name>
<protein>
    <submittedName>
        <fullName evidence="15">TonB-dependent receptor</fullName>
    </submittedName>
</protein>
<keyword evidence="2 12" id="KW-0813">Transport</keyword>
<dbReference type="InterPro" id="IPR036942">
    <property type="entry name" value="Beta-barrel_TonB_sf"/>
</dbReference>
<evidence type="ECO:0000313" key="15">
    <source>
        <dbReference type="EMBL" id="NKF23868.1"/>
    </source>
</evidence>
<comment type="similarity">
    <text evidence="12 13">Belongs to the TonB-dependent receptor family.</text>
</comment>
<keyword evidence="15" id="KW-0675">Receptor</keyword>
<dbReference type="InterPro" id="IPR037066">
    <property type="entry name" value="Plug_dom_sf"/>
</dbReference>
<dbReference type="AlphaFoldDB" id="A0A969WD83"/>
<keyword evidence="9 13" id="KW-0798">TonB box</keyword>
<dbReference type="InterPro" id="IPR011662">
    <property type="entry name" value="Secretin/TonB_short_N"/>
</dbReference>
<dbReference type="Pfam" id="PF07715">
    <property type="entry name" value="Plug"/>
    <property type="match status" value="1"/>
</dbReference>
<evidence type="ECO:0000256" key="13">
    <source>
        <dbReference type="RuleBase" id="RU003357"/>
    </source>
</evidence>
<dbReference type="Gene3D" id="3.55.50.30">
    <property type="match status" value="1"/>
</dbReference>
<dbReference type="EMBL" id="JAAVXB010000010">
    <property type="protein sequence ID" value="NKF23868.1"/>
    <property type="molecule type" value="Genomic_DNA"/>
</dbReference>
<evidence type="ECO:0000259" key="14">
    <source>
        <dbReference type="SMART" id="SM00965"/>
    </source>
</evidence>
<keyword evidence="4" id="KW-0410">Iron transport</keyword>
<evidence type="ECO:0000256" key="9">
    <source>
        <dbReference type="ARBA" id="ARBA00023077"/>
    </source>
</evidence>
<dbReference type="Gene3D" id="2.40.170.20">
    <property type="entry name" value="TonB-dependent receptor, beta-barrel domain"/>
    <property type="match status" value="1"/>
</dbReference>
<dbReference type="Pfam" id="PF00593">
    <property type="entry name" value="TonB_dep_Rec_b-barrel"/>
    <property type="match status" value="1"/>
</dbReference>
<dbReference type="InterPro" id="IPR000531">
    <property type="entry name" value="Beta-barrel_TonB"/>
</dbReference>
<evidence type="ECO:0000256" key="7">
    <source>
        <dbReference type="ARBA" id="ARBA00023004"/>
    </source>
</evidence>
<keyword evidence="10 12" id="KW-0472">Membrane</keyword>
<evidence type="ECO:0000313" key="16">
    <source>
        <dbReference type="Proteomes" id="UP000653472"/>
    </source>
</evidence>
<dbReference type="Gene3D" id="2.170.130.10">
    <property type="entry name" value="TonB-dependent receptor, plug domain"/>
    <property type="match status" value="1"/>
</dbReference>
<dbReference type="SMART" id="SM00965">
    <property type="entry name" value="STN"/>
    <property type="match status" value="1"/>
</dbReference>
<dbReference type="InterPro" id="IPR039426">
    <property type="entry name" value="TonB-dep_rcpt-like"/>
</dbReference>
<evidence type="ECO:0000256" key="11">
    <source>
        <dbReference type="ARBA" id="ARBA00023237"/>
    </source>
</evidence>
<evidence type="ECO:0000256" key="5">
    <source>
        <dbReference type="ARBA" id="ARBA00022692"/>
    </source>
</evidence>